<evidence type="ECO:0000313" key="1">
    <source>
        <dbReference type="EMBL" id="QNP71584.1"/>
    </source>
</evidence>
<dbReference type="RefSeq" id="WP_187748553.1">
    <property type="nucleotide sequence ID" value="NZ_CP060828.1"/>
</dbReference>
<dbReference type="EMBL" id="CP060828">
    <property type="protein sequence ID" value="QNP71584.1"/>
    <property type="molecule type" value="Genomic_DNA"/>
</dbReference>
<protein>
    <submittedName>
        <fullName evidence="1">Uncharacterized protein</fullName>
    </submittedName>
</protein>
<gene>
    <name evidence="1" type="ORF">IAG44_20550</name>
</gene>
<name>A0A7H0IFL8_9ACTN</name>
<evidence type="ECO:0000313" key="2">
    <source>
        <dbReference type="Proteomes" id="UP000516052"/>
    </source>
</evidence>
<keyword evidence="2" id="KW-1185">Reference proteome</keyword>
<sequence>METPQPRSDDPDADRAELTITIRVSGRAAQHLRRGAAVRQKPIEEIAADCVNDEIRRPVYDMLYRSGEDYATALEGLAKRLALIVRDLGALPSSAATEVIALAAAEQGGPLPYEWRERVINQLAGMWQGRTTEFGKRPDGSFGPLDNIKVDAVVTPAQWDALGRIGQPGSLGSGAQKALEAGIAVLDR</sequence>
<reference evidence="1 2" key="1">
    <citation type="submission" date="2020-08" db="EMBL/GenBank/DDBJ databases">
        <title>A novel species.</title>
        <authorList>
            <person name="Gao J."/>
        </authorList>
    </citation>
    <scope>NUCLEOTIDE SEQUENCE [LARGE SCALE GENOMIC DNA]</scope>
    <source>
        <strain evidence="1 2">CRXT-G-22</strain>
    </source>
</reference>
<organism evidence="1 2">
    <name type="scientific">Streptomyces roseirectus</name>
    <dbReference type="NCBI Taxonomy" id="2768066"/>
    <lineage>
        <taxon>Bacteria</taxon>
        <taxon>Bacillati</taxon>
        <taxon>Actinomycetota</taxon>
        <taxon>Actinomycetes</taxon>
        <taxon>Kitasatosporales</taxon>
        <taxon>Streptomycetaceae</taxon>
        <taxon>Streptomyces</taxon>
    </lineage>
</organism>
<accession>A0A7H0IFL8</accession>
<proteinExistence type="predicted"/>
<dbReference type="Proteomes" id="UP000516052">
    <property type="component" value="Chromosome"/>
</dbReference>
<dbReference type="KEGG" id="sroi:IAG44_20550"/>
<dbReference type="AlphaFoldDB" id="A0A7H0IFL8"/>